<keyword evidence="2" id="KW-1185">Reference proteome</keyword>
<protein>
    <submittedName>
        <fullName evidence="1">Uncharacterized protein</fullName>
    </submittedName>
</protein>
<evidence type="ECO:0000313" key="1">
    <source>
        <dbReference type="EMBL" id="KAK1699665.1"/>
    </source>
</evidence>
<dbReference type="Proteomes" id="UP001224890">
    <property type="component" value="Unassembled WGS sequence"/>
</dbReference>
<dbReference type="RefSeq" id="XP_060435422.1">
    <property type="nucleotide sequence ID" value="XM_060573579.1"/>
</dbReference>
<dbReference type="GeneID" id="85458105"/>
<accession>A0AAJ0AY76</accession>
<proteinExistence type="predicted"/>
<sequence>MKPRYTNGPGFQKAGRVCLSYRPYLTKDSNSNYHLSLSLTRRILTHGREKVSCTFGFTAFQAAPVERASWPGVPIHTHTHTRTPAVALSSQVPTRPTMHRGSVRALGMTASLAVP</sequence>
<organism evidence="1 2">
    <name type="scientific">Colletotrichum godetiae</name>
    <dbReference type="NCBI Taxonomy" id="1209918"/>
    <lineage>
        <taxon>Eukaryota</taxon>
        <taxon>Fungi</taxon>
        <taxon>Dikarya</taxon>
        <taxon>Ascomycota</taxon>
        <taxon>Pezizomycotina</taxon>
        <taxon>Sordariomycetes</taxon>
        <taxon>Hypocreomycetidae</taxon>
        <taxon>Glomerellales</taxon>
        <taxon>Glomerellaceae</taxon>
        <taxon>Colletotrichum</taxon>
        <taxon>Colletotrichum acutatum species complex</taxon>
    </lineage>
</organism>
<dbReference type="EMBL" id="JAHMHR010000003">
    <property type="protein sequence ID" value="KAK1699665.1"/>
    <property type="molecule type" value="Genomic_DNA"/>
</dbReference>
<name>A0AAJ0AY76_9PEZI</name>
<evidence type="ECO:0000313" key="2">
    <source>
        <dbReference type="Proteomes" id="UP001224890"/>
    </source>
</evidence>
<comment type="caution">
    <text evidence="1">The sequence shown here is derived from an EMBL/GenBank/DDBJ whole genome shotgun (WGS) entry which is preliminary data.</text>
</comment>
<reference evidence="1" key="1">
    <citation type="submission" date="2021-06" db="EMBL/GenBank/DDBJ databases">
        <title>Comparative genomics, transcriptomics and evolutionary studies reveal genomic signatures of adaptation to plant cell wall in hemibiotrophic fungi.</title>
        <authorList>
            <consortium name="DOE Joint Genome Institute"/>
            <person name="Baroncelli R."/>
            <person name="Diaz J.F."/>
            <person name="Benocci T."/>
            <person name="Peng M."/>
            <person name="Battaglia E."/>
            <person name="Haridas S."/>
            <person name="Andreopoulos W."/>
            <person name="Labutti K."/>
            <person name="Pangilinan J."/>
            <person name="Floch G.L."/>
            <person name="Makela M.R."/>
            <person name="Henrissat B."/>
            <person name="Grigoriev I.V."/>
            <person name="Crouch J.A."/>
            <person name="De Vries R.P."/>
            <person name="Sukno S.A."/>
            <person name="Thon M.R."/>
        </authorList>
    </citation>
    <scope>NUCLEOTIDE SEQUENCE</scope>
    <source>
        <strain evidence="1">CBS 193.32</strain>
    </source>
</reference>
<dbReference type="AlphaFoldDB" id="A0AAJ0AY76"/>
<gene>
    <name evidence="1" type="ORF">BDP55DRAFT_644342</name>
</gene>